<sequence length="85" mass="9388">MEISSLSGNLPVSNAILSNTHLPHEDDPTPYPTHSLKLSVISIVVFVSRPPSRANQKYMSGFRRPTSNLGKMNSFLQVPKNPLKT</sequence>
<evidence type="ECO:0000313" key="2">
    <source>
        <dbReference type="EMBL" id="KAG5580564.1"/>
    </source>
</evidence>
<evidence type="ECO:0000256" key="1">
    <source>
        <dbReference type="SAM" id="MobiDB-lite"/>
    </source>
</evidence>
<keyword evidence="3" id="KW-1185">Reference proteome</keyword>
<feature type="region of interest" description="Disordered" evidence="1">
    <location>
        <begin position="55"/>
        <end position="85"/>
    </location>
</feature>
<name>A0A9J5WZT6_SOLCO</name>
<proteinExistence type="predicted"/>
<accession>A0A9J5WZT6</accession>
<evidence type="ECO:0000313" key="3">
    <source>
        <dbReference type="Proteomes" id="UP000824120"/>
    </source>
</evidence>
<reference evidence="2 3" key="1">
    <citation type="submission" date="2020-09" db="EMBL/GenBank/DDBJ databases">
        <title>De no assembly of potato wild relative species, Solanum commersonii.</title>
        <authorList>
            <person name="Cho K."/>
        </authorList>
    </citation>
    <scope>NUCLEOTIDE SEQUENCE [LARGE SCALE GENOMIC DNA]</scope>
    <source>
        <strain evidence="2">LZ3.2</strain>
        <tissue evidence="2">Leaf</tissue>
    </source>
</reference>
<organism evidence="2 3">
    <name type="scientific">Solanum commersonii</name>
    <name type="common">Commerson's wild potato</name>
    <name type="synonym">Commerson's nightshade</name>
    <dbReference type="NCBI Taxonomy" id="4109"/>
    <lineage>
        <taxon>Eukaryota</taxon>
        <taxon>Viridiplantae</taxon>
        <taxon>Streptophyta</taxon>
        <taxon>Embryophyta</taxon>
        <taxon>Tracheophyta</taxon>
        <taxon>Spermatophyta</taxon>
        <taxon>Magnoliopsida</taxon>
        <taxon>eudicotyledons</taxon>
        <taxon>Gunneridae</taxon>
        <taxon>Pentapetalae</taxon>
        <taxon>asterids</taxon>
        <taxon>lamiids</taxon>
        <taxon>Solanales</taxon>
        <taxon>Solanaceae</taxon>
        <taxon>Solanoideae</taxon>
        <taxon>Solaneae</taxon>
        <taxon>Solanum</taxon>
    </lineage>
</organism>
<dbReference type="EMBL" id="JACXVP010000010">
    <property type="protein sequence ID" value="KAG5580564.1"/>
    <property type="molecule type" value="Genomic_DNA"/>
</dbReference>
<feature type="compositionally biased region" description="Polar residues" evidence="1">
    <location>
        <begin position="65"/>
        <end position="76"/>
    </location>
</feature>
<dbReference type="AlphaFoldDB" id="A0A9J5WZT6"/>
<dbReference type="Proteomes" id="UP000824120">
    <property type="component" value="Chromosome 10"/>
</dbReference>
<protein>
    <submittedName>
        <fullName evidence="2">Uncharacterized protein</fullName>
    </submittedName>
</protein>
<comment type="caution">
    <text evidence="2">The sequence shown here is derived from an EMBL/GenBank/DDBJ whole genome shotgun (WGS) entry which is preliminary data.</text>
</comment>
<gene>
    <name evidence="2" type="ORF">H5410_051191</name>
</gene>